<protein>
    <recommendedName>
        <fullName evidence="8">Riboflavin biosynthesis intermediates N-glycosidase</fullName>
    </recommendedName>
</protein>
<dbReference type="RefSeq" id="WP_344664979.1">
    <property type="nucleotide sequence ID" value="NZ_BAAAQN010000007.1"/>
</dbReference>
<dbReference type="Pfam" id="PF24644">
    <property type="entry name" value="DUF7638"/>
    <property type="match status" value="1"/>
</dbReference>
<proteinExistence type="predicted"/>
<name>A0ABN2TTD1_9ACTN</name>
<sequence length="361" mass="40519">MSGTRLTWRVVEDEKIYGTWRHAWIRNGKRLLLVDAMIYADGVVDCGGATGFEEFAAKVRADQILPGPPYDAMDMPIEDFIGEVRDDIERLNHRPTAEQRCMDAAEAYARDPSEENLALLRAVYEQVPGRDAMYAFCNEGPFNRDNIWILVAGIGNQVETIDGIEVVDEELRAEAMDSLIRNRANARKRNGPPPEGTAEPVEPSVMIPFHRTVNGVGVSLHTAQPPDVIVLRKEYPGPIEVAGRKCEVTHAFWALSVADRSLRERLLDMKQADAITAAIEAPRREDWPRIQTAVMAELLRAKFARHPELAAVLRDTGNARILHDGVDRFWDHNGRDGRNWMGRLLEQIRAERAAGTGVLEL</sequence>
<dbReference type="Gene3D" id="1.10.357.40">
    <property type="entry name" value="YbiA-like"/>
    <property type="match status" value="1"/>
</dbReference>
<evidence type="ECO:0000313" key="7">
    <source>
        <dbReference type="Proteomes" id="UP001500751"/>
    </source>
</evidence>
<keyword evidence="7" id="KW-1185">Reference proteome</keyword>
<feature type="domain" description="DUF7638" evidence="4">
    <location>
        <begin position="7"/>
        <end position="70"/>
    </location>
</feature>
<dbReference type="Pfam" id="PF24645">
    <property type="entry name" value="DUF7639"/>
    <property type="match status" value="1"/>
</dbReference>
<gene>
    <name evidence="6" type="ORF">GCM10009839_17220</name>
</gene>
<dbReference type="SUPFAM" id="SSF143990">
    <property type="entry name" value="YbiA-like"/>
    <property type="match status" value="1"/>
</dbReference>
<reference evidence="6 7" key="1">
    <citation type="journal article" date="2019" name="Int. J. Syst. Evol. Microbiol.">
        <title>The Global Catalogue of Microorganisms (GCM) 10K type strain sequencing project: providing services to taxonomists for standard genome sequencing and annotation.</title>
        <authorList>
            <consortium name="The Broad Institute Genomics Platform"/>
            <consortium name="The Broad Institute Genome Sequencing Center for Infectious Disease"/>
            <person name="Wu L."/>
            <person name="Ma J."/>
        </authorList>
    </citation>
    <scope>NUCLEOTIDE SEQUENCE [LARGE SCALE GENOMIC DNA]</scope>
    <source>
        <strain evidence="6 7">JCM 16014</strain>
    </source>
</reference>
<dbReference type="InterPro" id="IPR037238">
    <property type="entry name" value="YbiA-like_sf"/>
</dbReference>
<dbReference type="InterPro" id="IPR056055">
    <property type="entry name" value="DUF7638"/>
</dbReference>
<dbReference type="Proteomes" id="UP001500751">
    <property type="component" value="Unassembled WGS sequence"/>
</dbReference>
<evidence type="ECO:0000259" key="4">
    <source>
        <dbReference type="Pfam" id="PF24644"/>
    </source>
</evidence>
<evidence type="ECO:0000313" key="6">
    <source>
        <dbReference type="EMBL" id="GAA2020939.1"/>
    </source>
</evidence>
<evidence type="ECO:0000256" key="2">
    <source>
        <dbReference type="ARBA" id="ARBA00000751"/>
    </source>
</evidence>
<evidence type="ECO:0000259" key="3">
    <source>
        <dbReference type="Pfam" id="PF08719"/>
    </source>
</evidence>
<evidence type="ECO:0008006" key="8">
    <source>
        <dbReference type="Google" id="ProtNLM"/>
    </source>
</evidence>
<comment type="catalytic activity">
    <reaction evidence="1">
        <text>5-amino-6-(5-phospho-D-ribosylamino)uracil + H2O = 5,6-diaminouracil + D-ribose 5-phosphate</text>
        <dbReference type="Rhea" id="RHEA:55020"/>
        <dbReference type="ChEBI" id="CHEBI:15377"/>
        <dbReference type="ChEBI" id="CHEBI:46252"/>
        <dbReference type="ChEBI" id="CHEBI:58453"/>
        <dbReference type="ChEBI" id="CHEBI:78346"/>
    </reaction>
</comment>
<comment type="caution">
    <text evidence="6">The sequence shown here is derived from an EMBL/GenBank/DDBJ whole genome shotgun (WGS) entry which is preliminary data.</text>
</comment>
<feature type="domain" description="DUF7639" evidence="5">
    <location>
        <begin position="97"/>
        <end position="188"/>
    </location>
</feature>
<dbReference type="CDD" id="cd15457">
    <property type="entry name" value="NADAR"/>
    <property type="match status" value="1"/>
</dbReference>
<dbReference type="EMBL" id="BAAAQN010000007">
    <property type="protein sequence ID" value="GAA2020939.1"/>
    <property type="molecule type" value="Genomic_DNA"/>
</dbReference>
<comment type="catalytic activity">
    <reaction evidence="2">
        <text>2,5-diamino-6-hydroxy-4-(5-phosphoribosylamino)-pyrimidine + H2O = 2,5,6-triamino-4-hydroxypyrimidine + D-ribose 5-phosphate</text>
        <dbReference type="Rhea" id="RHEA:23436"/>
        <dbReference type="ChEBI" id="CHEBI:15377"/>
        <dbReference type="ChEBI" id="CHEBI:58614"/>
        <dbReference type="ChEBI" id="CHEBI:78346"/>
        <dbReference type="ChEBI" id="CHEBI:137796"/>
    </reaction>
</comment>
<feature type="domain" description="NADAR" evidence="3">
    <location>
        <begin position="259"/>
        <end position="351"/>
    </location>
</feature>
<dbReference type="Pfam" id="PF08719">
    <property type="entry name" value="NADAR"/>
    <property type="match status" value="1"/>
</dbReference>
<evidence type="ECO:0000259" key="5">
    <source>
        <dbReference type="Pfam" id="PF24645"/>
    </source>
</evidence>
<evidence type="ECO:0000256" key="1">
    <source>
        <dbReference type="ARBA" id="ARBA00000022"/>
    </source>
</evidence>
<dbReference type="InterPro" id="IPR012816">
    <property type="entry name" value="NADAR"/>
</dbReference>
<organism evidence="6 7">
    <name type="scientific">Catenulispora yoronensis</name>
    <dbReference type="NCBI Taxonomy" id="450799"/>
    <lineage>
        <taxon>Bacteria</taxon>
        <taxon>Bacillati</taxon>
        <taxon>Actinomycetota</taxon>
        <taxon>Actinomycetes</taxon>
        <taxon>Catenulisporales</taxon>
        <taxon>Catenulisporaceae</taxon>
        <taxon>Catenulispora</taxon>
    </lineage>
</organism>
<dbReference type="InterPro" id="IPR056056">
    <property type="entry name" value="DUF7639"/>
</dbReference>
<accession>A0ABN2TTD1</accession>